<keyword evidence="2" id="KW-0012">Acyltransferase</keyword>
<dbReference type="PANTHER" id="PTHR43072">
    <property type="entry name" value="N-ACETYLTRANSFERASE"/>
    <property type="match status" value="1"/>
</dbReference>
<dbReference type="InterPro" id="IPR000182">
    <property type="entry name" value="GNAT_dom"/>
</dbReference>
<organism evidence="2 3">
    <name type="scientific">Marinobacterium aestuariivivens</name>
    <dbReference type="NCBI Taxonomy" id="1698799"/>
    <lineage>
        <taxon>Bacteria</taxon>
        <taxon>Pseudomonadati</taxon>
        <taxon>Pseudomonadota</taxon>
        <taxon>Gammaproteobacteria</taxon>
        <taxon>Oceanospirillales</taxon>
        <taxon>Oceanospirillaceae</taxon>
        <taxon>Marinobacterium</taxon>
    </lineage>
</organism>
<gene>
    <name evidence="2" type="ORF">ACFQDL_21425</name>
</gene>
<keyword evidence="2" id="KW-0808">Transferase</keyword>
<protein>
    <submittedName>
        <fullName evidence="2">GNAT family N-acetyltransferase</fullName>
        <ecNumber evidence="2">2.3.1.-</ecNumber>
    </submittedName>
</protein>
<comment type="caution">
    <text evidence="2">The sequence shown here is derived from an EMBL/GenBank/DDBJ whole genome shotgun (WGS) entry which is preliminary data.</text>
</comment>
<keyword evidence="3" id="KW-1185">Reference proteome</keyword>
<sequence>MYVTDPHIMISLAPQELFLDPSHAFRLKLDDYRPATDPHRGFRTRHVETAEDAEEVHNLYRRRQMVPPPADFVLASRDNHGLCYLVAEDEHSGRIIGAVTGVDHVSAFGDPQGGSSLWALAVDAQAEYPGVGETLTRQLAEHFKALDRHYMDLSVMHDNRHAIRLYRKLGFKRIDTFALKYKNAFNEPLFIGEPPEEALNPYAKLIVREAQRRGIGVRVLDAEEGYFELHLGDAAWCAASPSAS</sequence>
<dbReference type="PROSITE" id="PS51186">
    <property type="entry name" value="GNAT"/>
    <property type="match status" value="1"/>
</dbReference>
<reference evidence="3" key="1">
    <citation type="journal article" date="2019" name="Int. J. Syst. Evol. Microbiol.">
        <title>The Global Catalogue of Microorganisms (GCM) 10K type strain sequencing project: providing services to taxonomists for standard genome sequencing and annotation.</title>
        <authorList>
            <consortium name="The Broad Institute Genomics Platform"/>
            <consortium name="The Broad Institute Genome Sequencing Center for Infectious Disease"/>
            <person name="Wu L."/>
            <person name="Ma J."/>
        </authorList>
    </citation>
    <scope>NUCLEOTIDE SEQUENCE [LARGE SCALE GENOMIC DNA]</scope>
    <source>
        <strain evidence="3">NBRC 111756</strain>
    </source>
</reference>
<evidence type="ECO:0000313" key="2">
    <source>
        <dbReference type="EMBL" id="MFC6672343.1"/>
    </source>
</evidence>
<accession>A0ABW2A4E3</accession>
<dbReference type="SUPFAM" id="SSF55729">
    <property type="entry name" value="Acyl-CoA N-acyltransferases (Nat)"/>
    <property type="match status" value="1"/>
</dbReference>
<dbReference type="Gene3D" id="3.40.630.30">
    <property type="match status" value="1"/>
</dbReference>
<feature type="domain" description="N-acetyltransferase" evidence="1">
    <location>
        <begin position="42"/>
        <end position="192"/>
    </location>
</feature>
<dbReference type="Pfam" id="PF00583">
    <property type="entry name" value="Acetyltransf_1"/>
    <property type="match status" value="1"/>
</dbReference>
<dbReference type="RefSeq" id="WP_379910789.1">
    <property type="nucleotide sequence ID" value="NZ_JBHSWE010000001.1"/>
</dbReference>
<evidence type="ECO:0000259" key="1">
    <source>
        <dbReference type="PROSITE" id="PS51186"/>
    </source>
</evidence>
<dbReference type="EC" id="2.3.1.-" evidence="2"/>
<dbReference type="InterPro" id="IPR016181">
    <property type="entry name" value="Acyl_CoA_acyltransferase"/>
</dbReference>
<evidence type="ECO:0000313" key="3">
    <source>
        <dbReference type="Proteomes" id="UP001596422"/>
    </source>
</evidence>
<dbReference type="GO" id="GO:0016746">
    <property type="term" value="F:acyltransferase activity"/>
    <property type="evidence" value="ECO:0007669"/>
    <property type="project" value="UniProtKB-KW"/>
</dbReference>
<name>A0ABW2A4E3_9GAMM</name>
<proteinExistence type="predicted"/>
<dbReference type="EMBL" id="JBHSWE010000001">
    <property type="protein sequence ID" value="MFC6672343.1"/>
    <property type="molecule type" value="Genomic_DNA"/>
</dbReference>
<dbReference type="Proteomes" id="UP001596422">
    <property type="component" value="Unassembled WGS sequence"/>
</dbReference>